<feature type="compositionally biased region" description="Low complexity" evidence="1">
    <location>
        <begin position="87"/>
        <end position="105"/>
    </location>
</feature>
<gene>
    <name evidence="2" type="ORF">GCM10007047_18130</name>
</gene>
<feature type="region of interest" description="Disordered" evidence="1">
    <location>
        <begin position="83"/>
        <end position="108"/>
    </location>
</feature>
<evidence type="ECO:0000313" key="2">
    <source>
        <dbReference type="EMBL" id="GHC02015.1"/>
    </source>
</evidence>
<organism evidence="2 3">
    <name type="scientific">Cerasicoccus arenae</name>
    <dbReference type="NCBI Taxonomy" id="424488"/>
    <lineage>
        <taxon>Bacteria</taxon>
        <taxon>Pseudomonadati</taxon>
        <taxon>Verrucomicrobiota</taxon>
        <taxon>Opitutia</taxon>
        <taxon>Puniceicoccales</taxon>
        <taxon>Cerasicoccaceae</taxon>
        <taxon>Cerasicoccus</taxon>
    </lineage>
</organism>
<protein>
    <submittedName>
        <fullName evidence="2">Uncharacterized protein</fullName>
    </submittedName>
</protein>
<dbReference type="Proteomes" id="UP000642829">
    <property type="component" value="Unassembled WGS sequence"/>
</dbReference>
<accession>A0A8J3GEB1</accession>
<sequence>MKRLPGAVSGSGGHNATFHCACVLVIDFAFAEADAWTLLQEYNVSQCSPGWSEKELRRKLEQAFQKRDRLASSEIGRLIRDQRAGRGRSFTRQQSQSRSSRKSVQPLDDFSPIATVGKVGESDRLTGVGAEISVEFGDDIDDLDAIFADSSPDNEDSAPDFSTETEDLPSENLELVAKSEIAANDFAGLERVFGSKRAFWERYCAGIRSFLQKFGRYPTVLLVERDAAACLPVLFPKDHPEVRIEASDDAGFMTFAYCAGVMEHDPSTREMRWLTGPIAGGIGGIMETPMCMRVSARVHPHSRECREIPSQASREETGGDRSTENIVPRRGREGQGDMFAQTRGQLQ</sequence>
<name>A0A8J3GEB1_9BACT</name>
<evidence type="ECO:0000256" key="1">
    <source>
        <dbReference type="SAM" id="MobiDB-lite"/>
    </source>
</evidence>
<dbReference type="RefSeq" id="WP_189514299.1">
    <property type="nucleotide sequence ID" value="NZ_BMXG01000010.1"/>
</dbReference>
<dbReference type="EMBL" id="BMXG01000010">
    <property type="protein sequence ID" value="GHC02015.1"/>
    <property type="molecule type" value="Genomic_DNA"/>
</dbReference>
<feature type="compositionally biased region" description="Acidic residues" evidence="1">
    <location>
        <begin position="152"/>
        <end position="168"/>
    </location>
</feature>
<keyword evidence="3" id="KW-1185">Reference proteome</keyword>
<reference evidence="2" key="2">
    <citation type="submission" date="2020-09" db="EMBL/GenBank/DDBJ databases">
        <authorList>
            <person name="Sun Q."/>
            <person name="Kim S."/>
        </authorList>
    </citation>
    <scope>NUCLEOTIDE SEQUENCE</scope>
    <source>
        <strain evidence="2">KCTC 12870</strain>
    </source>
</reference>
<proteinExistence type="predicted"/>
<feature type="region of interest" description="Disordered" evidence="1">
    <location>
        <begin position="147"/>
        <end position="168"/>
    </location>
</feature>
<comment type="caution">
    <text evidence="2">The sequence shown here is derived from an EMBL/GenBank/DDBJ whole genome shotgun (WGS) entry which is preliminary data.</text>
</comment>
<evidence type="ECO:0000313" key="3">
    <source>
        <dbReference type="Proteomes" id="UP000642829"/>
    </source>
</evidence>
<feature type="compositionally biased region" description="Basic and acidic residues" evidence="1">
    <location>
        <begin position="302"/>
        <end position="323"/>
    </location>
</feature>
<feature type="region of interest" description="Disordered" evidence="1">
    <location>
        <begin position="302"/>
        <end position="347"/>
    </location>
</feature>
<reference evidence="2" key="1">
    <citation type="journal article" date="2014" name="Int. J. Syst. Evol. Microbiol.">
        <title>Complete genome sequence of Corynebacterium casei LMG S-19264T (=DSM 44701T), isolated from a smear-ripened cheese.</title>
        <authorList>
            <consortium name="US DOE Joint Genome Institute (JGI-PGF)"/>
            <person name="Walter F."/>
            <person name="Albersmeier A."/>
            <person name="Kalinowski J."/>
            <person name="Ruckert C."/>
        </authorList>
    </citation>
    <scope>NUCLEOTIDE SEQUENCE</scope>
    <source>
        <strain evidence="2">KCTC 12870</strain>
    </source>
</reference>
<dbReference type="AlphaFoldDB" id="A0A8J3GEB1"/>